<name>A0A0F5LRW2_9HYPH</name>
<dbReference type="GO" id="GO:0055052">
    <property type="term" value="C:ATP-binding cassette (ABC) transporter complex, substrate-binding subunit-containing"/>
    <property type="evidence" value="ECO:0007669"/>
    <property type="project" value="TreeGrafter"/>
</dbReference>
<keyword evidence="4" id="KW-1003">Cell membrane</keyword>
<dbReference type="GO" id="GO:0005524">
    <property type="term" value="F:ATP binding"/>
    <property type="evidence" value="ECO:0007669"/>
    <property type="project" value="UniProtKB-KW"/>
</dbReference>
<evidence type="ECO:0000313" key="11">
    <source>
        <dbReference type="EMBL" id="SHF40157.1"/>
    </source>
</evidence>
<keyword evidence="5" id="KW-0547">Nucleotide-binding</keyword>
<dbReference type="AlphaFoldDB" id="A0A0F5LRW2"/>
<keyword evidence="3" id="KW-0813">Transport</keyword>
<proteinExistence type="inferred from homology"/>
<dbReference type="SMART" id="SM00382">
    <property type="entry name" value="AAA"/>
    <property type="match status" value="1"/>
</dbReference>
<dbReference type="GO" id="GO:0016887">
    <property type="term" value="F:ATP hydrolysis activity"/>
    <property type="evidence" value="ECO:0007669"/>
    <property type="project" value="InterPro"/>
</dbReference>
<dbReference type="Gene3D" id="2.40.50.100">
    <property type="match status" value="1"/>
</dbReference>
<dbReference type="EMBL" id="FQVC01000007">
    <property type="protein sequence ID" value="SHF40157.1"/>
    <property type="molecule type" value="Genomic_DNA"/>
</dbReference>
<dbReference type="SUPFAM" id="SSF52540">
    <property type="entry name" value="P-loop containing nucleoside triphosphate hydrolases"/>
    <property type="match status" value="1"/>
</dbReference>
<dbReference type="FunFam" id="3.40.50.300:FF:000042">
    <property type="entry name" value="Maltose/maltodextrin ABC transporter, ATP-binding protein"/>
    <property type="match status" value="1"/>
</dbReference>
<dbReference type="Pfam" id="PF00005">
    <property type="entry name" value="ABC_tran"/>
    <property type="match status" value="1"/>
</dbReference>
<evidence type="ECO:0000256" key="4">
    <source>
        <dbReference type="ARBA" id="ARBA00022475"/>
    </source>
</evidence>
<dbReference type="InterPro" id="IPR047641">
    <property type="entry name" value="ABC_transpr_MalK/UgpC-like"/>
</dbReference>
<dbReference type="InterPro" id="IPR017871">
    <property type="entry name" value="ABC_transporter-like_CS"/>
</dbReference>
<dbReference type="GO" id="GO:0015408">
    <property type="term" value="F:ABC-type ferric iron transporter activity"/>
    <property type="evidence" value="ECO:0007669"/>
    <property type="project" value="InterPro"/>
</dbReference>
<dbReference type="PROSITE" id="PS00211">
    <property type="entry name" value="ABC_TRANSPORTER_1"/>
    <property type="match status" value="1"/>
</dbReference>
<dbReference type="InterPro" id="IPR015853">
    <property type="entry name" value="ABC_transpr_FbpC"/>
</dbReference>
<dbReference type="PANTHER" id="PTHR43875:SF15">
    <property type="entry name" value="TREHALOSE IMPORT ATP-BINDING PROTEIN SUGC"/>
    <property type="match status" value="1"/>
</dbReference>
<comment type="subcellular location">
    <subcellularLocation>
        <location evidence="1">Cell inner membrane</location>
        <topology evidence="1">Peripheral membrane protein</topology>
    </subcellularLocation>
</comment>
<dbReference type="InterPro" id="IPR027417">
    <property type="entry name" value="P-loop_NTPase"/>
</dbReference>
<evidence type="ECO:0000256" key="7">
    <source>
        <dbReference type="ARBA" id="ARBA00022967"/>
    </source>
</evidence>
<dbReference type="CDD" id="cd03259">
    <property type="entry name" value="ABC_Carb_Solutes_like"/>
    <property type="match status" value="1"/>
</dbReference>
<keyword evidence="12" id="KW-1185">Reference proteome</keyword>
<keyword evidence="8" id="KW-0472">Membrane</keyword>
<dbReference type="OrthoDB" id="7817850at2"/>
<evidence type="ECO:0000256" key="3">
    <source>
        <dbReference type="ARBA" id="ARBA00022448"/>
    </source>
</evidence>
<keyword evidence="7" id="KW-1278">Translocase</keyword>
<evidence type="ECO:0000259" key="9">
    <source>
        <dbReference type="PROSITE" id="PS50893"/>
    </source>
</evidence>
<keyword evidence="6 11" id="KW-0067">ATP-binding</keyword>
<reference evidence="11 13" key="2">
    <citation type="submission" date="2016-11" db="EMBL/GenBank/DDBJ databases">
        <authorList>
            <person name="Jaros S."/>
            <person name="Januszkiewicz K."/>
            <person name="Wedrychowicz H."/>
        </authorList>
    </citation>
    <scope>NUCLEOTIDE SEQUENCE [LARGE SCALE GENOMIC DNA]</scope>
    <source>
        <strain evidence="11 13">DSM 17137</strain>
    </source>
</reference>
<dbReference type="STRING" id="1121477.SAMN02745223_02536"/>
<protein>
    <submittedName>
        <fullName evidence="11">Iron(III) transport system ATP-binding protein</fullName>
    </submittedName>
    <submittedName>
        <fullName evidence="10">Sugar ABC transporter</fullName>
    </submittedName>
</protein>
<evidence type="ECO:0000313" key="13">
    <source>
        <dbReference type="Proteomes" id="UP000184533"/>
    </source>
</evidence>
<evidence type="ECO:0000313" key="10">
    <source>
        <dbReference type="EMBL" id="KKB85100.1"/>
    </source>
</evidence>
<organism evidence="10 12">
    <name type="scientific">Devosia limi DSM 17137</name>
    <dbReference type="NCBI Taxonomy" id="1121477"/>
    <lineage>
        <taxon>Bacteria</taxon>
        <taxon>Pseudomonadati</taxon>
        <taxon>Pseudomonadota</taxon>
        <taxon>Alphaproteobacteria</taxon>
        <taxon>Hyphomicrobiales</taxon>
        <taxon>Devosiaceae</taxon>
        <taxon>Devosia</taxon>
    </lineage>
</organism>
<dbReference type="EMBL" id="LAJF01000061">
    <property type="protein sequence ID" value="KKB85100.1"/>
    <property type="molecule type" value="Genomic_DNA"/>
</dbReference>
<dbReference type="PROSITE" id="PS50893">
    <property type="entry name" value="ABC_TRANSPORTER_2"/>
    <property type="match status" value="1"/>
</dbReference>
<dbReference type="PANTHER" id="PTHR43875">
    <property type="entry name" value="MALTODEXTRIN IMPORT ATP-BINDING PROTEIN MSMX"/>
    <property type="match status" value="1"/>
</dbReference>
<dbReference type="InterPro" id="IPR003593">
    <property type="entry name" value="AAA+_ATPase"/>
</dbReference>
<dbReference type="Proteomes" id="UP000033608">
    <property type="component" value="Unassembled WGS sequence"/>
</dbReference>
<gene>
    <name evidence="11" type="ORF">SAMN02745223_02536</name>
    <name evidence="10" type="ORF">VW29_08060</name>
</gene>
<feature type="domain" description="ABC transporter" evidence="9">
    <location>
        <begin position="12"/>
        <end position="248"/>
    </location>
</feature>
<dbReference type="PATRIC" id="fig|1121477.3.peg.2703"/>
<evidence type="ECO:0000256" key="8">
    <source>
        <dbReference type="ARBA" id="ARBA00023136"/>
    </source>
</evidence>
<evidence type="ECO:0000256" key="6">
    <source>
        <dbReference type="ARBA" id="ARBA00022840"/>
    </source>
</evidence>
<dbReference type="RefSeq" id="WP_046134800.1">
    <property type="nucleotide sequence ID" value="NZ_FQVC01000007.1"/>
</dbReference>
<reference evidence="10 12" key="1">
    <citation type="submission" date="2015-03" db="EMBL/GenBank/DDBJ databases">
        <authorList>
            <person name="Hassan Y.I."/>
            <person name="Lepp D."/>
            <person name="Zhou T."/>
        </authorList>
    </citation>
    <scope>NUCLEOTIDE SEQUENCE [LARGE SCALE GENOMIC DNA]</scope>
    <source>
        <strain evidence="10 12">DSM 17137</strain>
    </source>
</reference>
<dbReference type="InterPro" id="IPR003439">
    <property type="entry name" value="ABC_transporter-like_ATP-bd"/>
</dbReference>
<accession>A0A0F5LRW2</accession>
<comment type="similarity">
    <text evidence="2">Belongs to the ABC transporter superfamily.</text>
</comment>
<dbReference type="Gene3D" id="3.40.50.300">
    <property type="entry name" value="P-loop containing nucleotide triphosphate hydrolases"/>
    <property type="match status" value="1"/>
</dbReference>
<dbReference type="Proteomes" id="UP000184533">
    <property type="component" value="Unassembled WGS sequence"/>
</dbReference>
<sequence>MTAQPAGIADAIKITDLVKQFGAFTAVDHVDIAVPKGAFLVLVGPSGCGKSTLLRMLAGLDEPSAGEISFLGNTVSSGTGGVVADPRQRNAGLVFQSYALWPHMTVANNISWPLKVAKWSKADRDARVNEVLALLGISALRDRYPAEISGGQQQRVAIARTIAPKPSILLFDEPLSNLDAKLRIEMRSELMRIHRATGATSVYVTHDQVEAMTMATHVAVLNIGRVEQFGAPIDLLREPATTFVATFLGTPPANLLPVVRRGAELIYGDLPLADAAIAGNLDSAQLLFRAQDIGIGRVEGRPSLAATFSEAAPIAGQTMVTAMVGDVRITGMVDGYFHAMPGDPIELSFLRDPDAVFTTGGERVAR</sequence>
<evidence type="ECO:0000256" key="5">
    <source>
        <dbReference type="ARBA" id="ARBA00022741"/>
    </source>
</evidence>
<evidence type="ECO:0000313" key="12">
    <source>
        <dbReference type="Proteomes" id="UP000033608"/>
    </source>
</evidence>
<evidence type="ECO:0000256" key="1">
    <source>
        <dbReference type="ARBA" id="ARBA00004417"/>
    </source>
</evidence>
<evidence type="ECO:0000256" key="2">
    <source>
        <dbReference type="ARBA" id="ARBA00005417"/>
    </source>
</evidence>